<dbReference type="CDD" id="cd14750">
    <property type="entry name" value="PBP2_TMBP"/>
    <property type="match status" value="1"/>
</dbReference>
<dbReference type="Pfam" id="PF13416">
    <property type="entry name" value="SBP_bac_8"/>
    <property type="match status" value="1"/>
</dbReference>
<keyword evidence="5" id="KW-0574">Periplasm</keyword>
<evidence type="ECO:0000256" key="3">
    <source>
        <dbReference type="ARBA" id="ARBA00022448"/>
    </source>
</evidence>
<protein>
    <submittedName>
        <fullName evidence="7">Putative ABC transporter-binding protein</fullName>
    </submittedName>
</protein>
<dbReference type="KEGG" id="mmed:Mame_02682"/>
<dbReference type="EMBL" id="CP020330">
    <property type="protein sequence ID" value="AQZ52008.1"/>
    <property type="molecule type" value="Genomic_DNA"/>
</dbReference>
<dbReference type="GO" id="GO:0042597">
    <property type="term" value="C:periplasmic space"/>
    <property type="evidence" value="ECO:0007669"/>
    <property type="project" value="UniProtKB-SubCell"/>
</dbReference>
<name>A0A1U9Z2V7_9HYPH</name>
<gene>
    <name evidence="7" type="ORF">Mame_02682</name>
</gene>
<evidence type="ECO:0000256" key="4">
    <source>
        <dbReference type="ARBA" id="ARBA00022729"/>
    </source>
</evidence>
<dbReference type="Proteomes" id="UP000191135">
    <property type="component" value="Chromosome"/>
</dbReference>
<dbReference type="SUPFAM" id="SSF53850">
    <property type="entry name" value="Periplasmic binding protein-like II"/>
    <property type="match status" value="1"/>
</dbReference>
<accession>A0A1U9Z2V7</accession>
<dbReference type="InterPro" id="IPR006059">
    <property type="entry name" value="SBP"/>
</dbReference>
<comment type="subcellular location">
    <subcellularLocation>
        <location evidence="1">Periplasm</location>
    </subcellularLocation>
</comment>
<feature type="chain" id="PRO_5010699999" evidence="6">
    <location>
        <begin position="25"/>
        <end position="422"/>
    </location>
</feature>
<comment type="similarity">
    <text evidence="2">Belongs to the bacterial solute-binding protein 1 family.</text>
</comment>
<evidence type="ECO:0000256" key="6">
    <source>
        <dbReference type="SAM" id="SignalP"/>
    </source>
</evidence>
<evidence type="ECO:0000256" key="1">
    <source>
        <dbReference type="ARBA" id="ARBA00004418"/>
    </source>
</evidence>
<dbReference type="eggNOG" id="COG1653">
    <property type="taxonomic scope" value="Bacteria"/>
</dbReference>
<dbReference type="PANTHER" id="PTHR43649:SF34">
    <property type="entry name" value="ABC TRANSPORTER PERIPLASMIC-BINDING PROTEIN YCJN-RELATED"/>
    <property type="match status" value="1"/>
</dbReference>
<reference evidence="7 8" key="1">
    <citation type="submission" date="2017-03" db="EMBL/GenBank/DDBJ databases">
        <title>Foreign affairs: Plasmid Transfer between Roseobacters and Rhizobia.</title>
        <authorList>
            <person name="Bartling P."/>
            <person name="Bunk B."/>
            <person name="Overmann J."/>
            <person name="Brinkmann H."/>
            <person name="Petersen J."/>
        </authorList>
    </citation>
    <scope>NUCLEOTIDE SEQUENCE [LARGE SCALE GENOMIC DNA]</scope>
    <source>
        <strain evidence="7 8">MACL11</strain>
    </source>
</reference>
<keyword evidence="3" id="KW-0813">Transport</keyword>
<dbReference type="RefSeq" id="WP_018062996.1">
    <property type="nucleotide sequence ID" value="NZ_AQWH01000002.1"/>
</dbReference>
<dbReference type="InterPro" id="IPR050490">
    <property type="entry name" value="Bact_solute-bd_prot1"/>
</dbReference>
<keyword evidence="4 6" id="KW-0732">Signal</keyword>
<keyword evidence="8" id="KW-1185">Reference proteome</keyword>
<dbReference type="STRING" id="1122214.Mame_02682"/>
<sequence length="422" mass="46141" precursor="true">MKHFGKFTGVLLGASALMAVSAGAVELNIVHGAIGKDNEVLRKELDRYEEMTGNTVNIVSMPESTTDQFGQYKLWLSAKSPDIDVYRIDVIGAPQLADHFVDLTEATADIIDQFVPAAVESQTVDGKLVALPMFLGAPALYYRTDLLEKYDQPVPETWDQMTETAKVIMDGERAEGNGDMWGFVFQGAPYEGLTCNGQEWIYSYGGGRIVELDGSIGINNPEAAEALNMAKSWVGTIAPQGVLNYMEEDARGVFQSGNAVFMRNWNYAYALADGPDSPVKGKFDVTTLPVGGEGDSSAATLGGWHLAVSKYSPNPDEAIELVKFLNNFENQKERAIETSRPPTVTAVYDDPEVAEAQPFIPRWKPVVLNALPRPSAATKRKYNEVSSEFWTAVHDTLSGDGTAEQNLAKLEAKLKRLRGNGW</sequence>
<evidence type="ECO:0000256" key="5">
    <source>
        <dbReference type="ARBA" id="ARBA00022764"/>
    </source>
</evidence>
<organism evidence="7 8">
    <name type="scientific">Martelella mediterranea DSM 17316</name>
    <dbReference type="NCBI Taxonomy" id="1122214"/>
    <lineage>
        <taxon>Bacteria</taxon>
        <taxon>Pseudomonadati</taxon>
        <taxon>Pseudomonadota</taxon>
        <taxon>Alphaproteobacteria</taxon>
        <taxon>Hyphomicrobiales</taxon>
        <taxon>Aurantimonadaceae</taxon>
        <taxon>Martelella</taxon>
    </lineage>
</organism>
<dbReference type="PANTHER" id="PTHR43649">
    <property type="entry name" value="ARABINOSE-BINDING PROTEIN-RELATED"/>
    <property type="match status" value="1"/>
</dbReference>
<evidence type="ECO:0000256" key="2">
    <source>
        <dbReference type="ARBA" id="ARBA00008520"/>
    </source>
</evidence>
<evidence type="ECO:0000313" key="8">
    <source>
        <dbReference type="Proteomes" id="UP000191135"/>
    </source>
</evidence>
<evidence type="ECO:0000313" key="7">
    <source>
        <dbReference type="EMBL" id="AQZ52008.1"/>
    </source>
</evidence>
<dbReference type="AlphaFoldDB" id="A0A1U9Z2V7"/>
<feature type="signal peptide" evidence="6">
    <location>
        <begin position="1"/>
        <end position="24"/>
    </location>
</feature>
<dbReference type="OrthoDB" id="9811951at2"/>
<dbReference type="Gene3D" id="3.40.190.10">
    <property type="entry name" value="Periplasmic binding protein-like II"/>
    <property type="match status" value="2"/>
</dbReference>
<proteinExistence type="inferred from homology"/>